<dbReference type="Pfam" id="PF13924">
    <property type="entry name" value="Lipocalin_5"/>
    <property type="match status" value="1"/>
</dbReference>
<sequence>MSNAWQEYRDRISGGWKCISYEMFKISGAEKTLVAKPHGETPLGRVYISPQGWLAAHLARPERMEKAKSDQPWQTASDEQVAYVGRGLAMYCGAMQLFKNDDGSLYWQTKVEVSTDPNRMGGIEERKVILSHENGKEYMTLEPKQDMLLDDGTPTRAILKWEKFE</sequence>
<dbReference type="EMBL" id="CAVMBE010000002">
    <property type="protein sequence ID" value="CAK3789891.1"/>
    <property type="molecule type" value="Genomic_DNA"/>
</dbReference>
<name>A0AAI8YRP2_9PEZI</name>
<feature type="domain" description="Lipocalin-like" evidence="1">
    <location>
        <begin position="14"/>
        <end position="163"/>
    </location>
</feature>
<comment type="caution">
    <text evidence="2">The sequence shown here is derived from an EMBL/GenBank/DDBJ whole genome shotgun (WGS) entry which is preliminary data.</text>
</comment>
<dbReference type="AlphaFoldDB" id="A0AAI8YRP2"/>
<organism evidence="2 3">
    <name type="scientific">Lecanosticta acicola</name>
    <dbReference type="NCBI Taxonomy" id="111012"/>
    <lineage>
        <taxon>Eukaryota</taxon>
        <taxon>Fungi</taxon>
        <taxon>Dikarya</taxon>
        <taxon>Ascomycota</taxon>
        <taxon>Pezizomycotina</taxon>
        <taxon>Dothideomycetes</taxon>
        <taxon>Dothideomycetidae</taxon>
        <taxon>Mycosphaerellales</taxon>
        <taxon>Mycosphaerellaceae</taxon>
        <taxon>Lecanosticta</taxon>
    </lineage>
</organism>
<dbReference type="InterPro" id="IPR024311">
    <property type="entry name" value="Lipocalin-like"/>
</dbReference>
<keyword evidence="3" id="KW-1185">Reference proteome</keyword>
<protein>
    <recommendedName>
        <fullName evidence="1">Lipocalin-like domain-containing protein</fullName>
    </recommendedName>
</protein>
<gene>
    <name evidence="2" type="ORF">LECACI_7A000688</name>
</gene>
<proteinExistence type="predicted"/>
<evidence type="ECO:0000313" key="2">
    <source>
        <dbReference type="EMBL" id="CAK3789891.1"/>
    </source>
</evidence>
<evidence type="ECO:0000259" key="1">
    <source>
        <dbReference type="Pfam" id="PF13924"/>
    </source>
</evidence>
<dbReference type="Proteomes" id="UP001296104">
    <property type="component" value="Unassembled WGS sequence"/>
</dbReference>
<evidence type="ECO:0000313" key="3">
    <source>
        <dbReference type="Proteomes" id="UP001296104"/>
    </source>
</evidence>
<reference evidence="2" key="1">
    <citation type="submission" date="2023-11" db="EMBL/GenBank/DDBJ databases">
        <authorList>
            <person name="Alioto T."/>
            <person name="Alioto T."/>
            <person name="Gomez Garrido J."/>
        </authorList>
    </citation>
    <scope>NUCLEOTIDE SEQUENCE</scope>
</reference>
<accession>A0AAI8YRP2</accession>